<protein>
    <submittedName>
        <fullName evidence="2">Uncharacterized protein</fullName>
    </submittedName>
</protein>
<comment type="caution">
    <text evidence="2">The sequence shown here is derived from an EMBL/GenBank/DDBJ whole genome shotgun (WGS) entry which is preliminary data.</text>
</comment>
<reference evidence="2 3" key="1">
    <citation type="submission" date="2018-10" db="EMBL/GenBank/DDBJ databases">
        <title>Fifty Aureobasidium pullulans genomes reveal a recombining polyextremotolerant generalist.</title>
        <authorList>
            <person name="Gostincar C."/>
            <person name="Turk M."/>
            <person name="Zajc J."/>
            <person name="Gunde-Cimerman N."/>
        </authorList>
    </citation>
    <scope>NUCLEOTIDE SEQUENCE [LARGE SCALE GENOMIC DNA]</scope>
    <source>
        <strain evidence="2 3">EXF-6604</strain>
    </source>
</reference>
<dbReference type="AlphaFoldDB" id="A0A4S9K791"/>
<dbReference type="EMBL" id="QZBD01000544">
    <property type="protein sequence ID" value="THY11547.1"/>
    <property type="molecule type" value="Genomic_DNA"/>
</dbReference>
<evidence type="ECO:0000256" key="1">
    <source>
        <dbReference type="SAM" id="MobiDB-lite"/>
    </source>
</evidence>
<organism evidence="2 3">
    <name type="scientific">Aureobasidium pullulans</name>
    <name type="common">Black yeast</name>
    <name type="synonym">Pullularia pullulans</name>
    <dbReference type="NCBI Taxonomy" id="5580"/>
    <lineage>
        <taxon>Eukaryota</taxon>
        <taxon>Fungi</taxon>
        <taxon>Dikarya</taxon>
        <taxon>Ascomycota</taxon>
        <taxon>Pezizomycotina</taxon>
        <taxon>Dothideomycetes</taxon>
        <taxon>Dothideomycetidae</taxon>
        <taxon>Dothideales</taxon>
        <taxon>Saccotheciaceae</taxon>
        <taxon>Aureobasidium</taxon>
    </lineage>
</organism>
<feature type="region of interest" description="Disordered" evidence="1">
    <location>
        <begin position="1"/>
        <end position="32"/>
    </location>
</feature>
<accession>A0A4S9K791</accession>
<feature type="region of interest" description="Disordered" evidence="1">
    <location>
        <begin position="121"/>
        <end position="258"/>
    </location>
</feature>
<feature type="compositionally biased region" description="Polar residues" evidence="1">
    <location>
        <begin position="149"/>
        <end position="162"/>
    </location>
</feature>
<feature type="compositionally biased region" description="Polar residues" evidence="1">
    <location>
        <begin position="51"/>
        <end position="62"/>
    </location>
</feature>
<feature type="compositionally biased region" description="Basic and acidic residues" evidence="1">
    <location>
        <begin position="190"/>
        <end position="208"/>
    </location>
</feature>
<evidence type="ECO:0000313" key="2">
    <source>
        <dbReference type="EMBL" id="THY11547.1"/>
    </source>
</evidence>
<sequence length="258" mass="29586">MLATSNFGSTSSQPHKFLPSVPSPLSPRRANVQASSSSFWSFDTSMTTSTHQQASNQQSHVPFSSRPVKTAPVPRSDALRERRRDMFLRKVRQSRDDNKWDSRIDDMARLDYLKEKRRWEAEQVRSAPPLYPDLPDAEEDSSEYDLPTYHNQMNWDPRSQSDYPLDQEADAILQQENEELEALVALMPEDENRRNQQSENQDAHDDRSSAFGSDDDEYDSIFMDMIDETGGAAPGSEQQQHQHPHPHPHPADDEMDLS</sequence>
<feature type="region of interest" description="Disordered" evidence="1">
    <location>
        <begin position="45"/>
        <end position="81"/>
    </location>
</feature>
<feature type="compositionally biased region" description="Polar residues" evidence="1">
    <location>
        <begin position="1"/>
        <end position="14"/>
    </location>
</feature>
<gene>
    <name evidence="2" type="ORF">D6D01_08879</name>
</gene>
<evidence type="ECO:0000313" key="3">
    <source>
        <dbReference type="Proteomes" id="UP000306584"/>
    </source>
</evidence>
<dbReference type="Proteomes" id="UP000306584">
    <property type="component" value="Unassembled WGS sequence"/>
</dbReference>
<name>A0A4S9K791_AURPU</name>
<proteinExistence type="predicted"/>